<dbReference type="AlphaFoldDB" id="X1QS32"/>
<dbReference type="InterPro" id="IPR002372">
    <property type="entry name" value="PQQ_rpt_dom"/>
</dbReference>
<dbReference type="InterPro" id="IPR011047">
    <property type="entry name" value="Quinoprotein_ADH-like_sf"/>
</dbReference>
<feature type="non-terminal residue" evidence="2">
    <location>
        <position position="147"/>
    </location>
</feature>
<evidence type="ECO:0000313" key="2">
    <source>
        <dbReference type="EMBL" id="GAI57611.1"/>
    </source>
</evidence>
<dbReference type="EMBL" id="BARV01038164">
    <property type="protein sequence ID" value="GAI57611.1"/>
    <property type="molecule type" value="Genomic_DNA"/>
</dbReference>
<gene>
    <name evidence="2" type="ORF">S06H3_58871</name>
</gene>
<reference evidence="2" key="1">
    <citation type="journal article" date="2014" name="Front. Microbiol.">
        <title>High frequency of phylogenetically diverse reductive dehalogenase-homologous genes in deep subseafloor sedimentary metagenomes.</title>
        <authorList>
            <person name="Kawai M."/>
            <person name="Futagami T."/>
            <person name="Toyoda A."/>
            <person name="Takaki Y."/>
            <person name="Nishi S."/>
            <person name="Hori S."/>
            <person name="Arai W."/>
            <person name="Tsubouchi T."/>
            <person name="Morono Y."/>
            <person name="Uchiyama I."/>
            <person name="Ito T."/>
            <person name="Fujiyama A."/>
            <person name="Inagaki F."/>
            <person name="Takami H."/>
        </authorList>
    </citation>
    <scope>NUCLEOTIDE SEQUENCE</scope>
    <source>
        <strain evidence="2">Expedition CK06-06</strain>
    </source>
</reference>
<dbReference type="Pfam" id="PF13360">
    <property type="entry name" value="PQQ_2"/>
    <property type="match status" value="1"/>
</dbReference>
<dbReference type="InterPro" id="IPR015943">
    <property type="entry name" value="WD40/YVTN_repeat-like_dom_sf"/>
</dbReference>
<dbReference type="Gene3D" id="2.130.10.10">
    <property type="entry name" value="YVTN repeat-like/Quinoprotein amine dehydrogenase"/>
    <property type="match status" value="1"/>
</dbReference>
<protein>
    <recommendedName>
        <fullName evidence="1">Pyrrolo-quinoline quinone repeat domain-containing protein</fullName>
    </recommendedName>
</protein>
<sequence length="147" mass="15744">MGSGDGWVYAFEAQTGRLLWRFRAAPVQRKIPVYGSLLSTWPAASGVLVEDGIAYVAAGIVNYDGTYVYALDAVSGRIEWQNNTSGHLDRQARTGVSVQGHQLLHDGKLYLASGTSLSPAVYNISDGKCLNDPKPLANCQSQALAAE</sequence>
<accession>X1QS32</accession>
<evidence type="ECO:0000259" key="1">
    <source>
        <dbReference type="Pfam" id="PF13360"/>
    </source>
</evidence>
<organism evidence="2">
    <name type="scientific">marine sediment metagenome</name>
    <dbReference type="NCBI Taxonomy" id="412755"/>
    <lineage>
        <taxon>unclassified sequences</taxon>
        <taxon>metagenomes</taxon>
        <taxon>ecological metagenomes</taxon>
    </lineage>
</organism>
<dbReference type="SUPFAM" id="SSF50998">
    <property type="entry name" value="Quinoprotein alcohol dehydrogenase-like"/>
    <property type="match status" value="1"/>
</dbReference>
<proteinExistence type="predicted"/>
<comment type="caution">
    <text evidence="2">The sequence shown here is derived from an EMBL/GenBank/DDBJ whole genome shotgun (WGS) entry which is preliminary data.</text>
</comment>
<feature type="domain" description="Pyrrolo-quinoline quinone repeat" evidence="1">
    <location>
        <begin position="4"/>
        <end position="128"/>
    </location>
</feature>
<name>X1QS32_9ZZZZ</name>